<evidence type="ECO:0000313" key="3">
    <source>
        <dbReference type="Proteomes" id="UP000234468"/>
    </source>
</evidence>
<dbReference type="InterPro" id="IPR036380">
    <property type="entry name" value="Isochorismatase-like_sf"/>
</dbReference>
<sequence>MPYKTSPSDARKSGRVAYDKPMPENSIMLFVDHQVGLMASVRDFQQASGYKNNVIALAQMAKALNIPVLITSSNAQWQNGDTLPELKEIFKDQPIYRRTGIINAYEDPTFRKALEDLVAKTGRRHIIISGVTLGTCVTLPTLAMINDGYQVYPVVDASGAWSKYEADAAMQRMTAAGAELESVFALGAELQADWKNPTADSMLPPFINGLPEYGWVLQNYWNNANQHTVPDPFKVVK</sequence>
<organism evidence="2 3">
    <name type="scientific">Pectobacterium peruviense</name>
    <dbReference type="NCBI Taxonomy" id="2066479"/>
    <lineage>
        <taxon>Bacteria</taxon>
        <taxon>Pseudomonadati</taxon>
        <taxon>Pseudomonadota</taxon>
        <taxon>Gammaproteobacteria</taxon>
        <taxon>Enterobacterales</taxon>
        <taxon>Pectobacteriaceae</taxon>
        <taxon>Pectobacterium</taxon>
    </lineage>
</organism>
<dbReference type="Gene3D" id="3.40.50.850">
    <property type="entry name" value="Isochorismatase-like"/>
    <property type="match status" value="1"/>
</dbReference>
<dbReference type="SUPFAM" id="SSF52499">
    <property type="entry name" value="Isochorismatase-like hydrolases"/>
    <property type="match status" value="1"/>
</dbReference>
<reference evidence="2 3" key="1">
    <citation type="submission" date="2016-04" db="EMBL/GenBank/DDBJ databases">
        <title>New species of Pectobacterium.</title>
        <authorList>
            <person name="Waleron M."/>
            <person name="Misztak A.E."/>
            <person name="Waleron K."/>
        </authorList>
    </citation>
    <scope>NUCLEOTIDE SEQUENCE [LARGE SCALE GENOMIC DNA]</scope>
    <source>
        <strain evidence="2 3">IFB5232</strain>
    </source>
</reference>
<dbReference type="InterPro" id="IPR053152">
    <property type="entry name" value="Hydrolase_YcaC-like"/>
</dbReference>
<dbReference type="Pfam" id="PF00857">
    <property type="entry name" value="Isochorismatase"/>
    <property type="match status" value="1"/>
</dbReference>
<keyword evidence="3" id="KW-1185">Reference proteome</keyword>
<proteinExistence type="predicted"/>
<name>A0ABX4SDD9_9GAMM</name>
<evidence type="ECO:0000259" key="1">
    <source>
        <dbReference type="Pfam" id="PF00857"/>
    </source>
</evidence>
<accession>A0ABX4SDD9</accession>
<evidence type="ECO:0000313" key="2">
    <source>
        <dbReference type="EMBL" id="PKX88134.1"/>
    </source>
</evidence>
<dbReference type="Proteomes" id="UP000234468">
    <property type="component" value="Unassembled WGS sequence"/>
</dbReference>
<protein>
    <submittedName>
        <fullName evidence="2">Isochorismatase</fullName>
    </submittedName>
</protein>
<feature type="domain" description="Isochorismatase-like" evidence="1">
    <location>
        <begin position="27"/>
        <end position="180"/>
    </location>
</feature>
<dbReference type="PANTHER" id="PTHR43559:SF3">
    <property type="entry name" value="HYDROLASE YCAC-RELATED"/>
    <property type="match status" value="1"/>
</dbReference>
<dbReference type="PANTHER" id="PTHR43559">
    <property type="entry name" value="HYDROLASE YCAC-RELATED"/>
    <property type="match status" value="1"/>
</dbReference>
<gene>
    <name evidence="2" type="ORF">A0G03_00820</name>
</gene>
<dbReference type="InterPro" id="IPR000868">
    <property type="entry name" value="Isochorismatase-like_dom"/>
</dbReference>
<dbReference type="EMBL" id="LXFV01000001">
    <property type="protein sequence ID" value="PKX88134.1"/>
    <property type="molecule type" value="Genomic_DNA"/>
</dbReference>
<comment type="caution">
    <text evidence="2">The sequence shown here is derived from an EMBL/GenBank/DDBJ whole genome shotgun (WGS) entry which is preliminary data.</text>
</comment>